<dbReference type="GO" id="GO:0046872">
    <property type="term" value="F:metal ion binding"/>
    <property type="evidence" value="ECO:0007669"/>
    <property type="project" value="UniProtKB-KW"/>
</dbReference>
<dbReference type="PANTHER" id="PTHR42988">
    <property type="entry name" value="PHOSPHOHYDROLASE"/>
    <property type="match status" value="1"/>
</dbReference>
<comment type="caution">
    <text evidence="6">The sequence shown here is derived from an EMBL/GenBank/DDBJ whole genome shotgun (WGS) entry which is preliminary data.</text>
</comment>
<dbReference type="AlphaFoldDB" id="A0A317PQP6"/>
<dbReference type="EMBL" id="QGTR01000002">
    <property type="protein sequence ID" value="PWW02278.1"/>
    <property type="molecule type" value="Genomic_DNA"/>
</dbReference>
<dbReference type="InterPro" id="IPR029052">
    <property type="entry name" value="Metallo-depent_PP-like"/>
</dbReference>
<reference evidence="6 7" key="1">
    <citation type="submission" date="2018-05" db="EMBL/GenBank/DDBJ databases">
        <title>Genomic Encyclopedia of Type Strains, Phase IV (KMG-IV): sequencing the most valuable type-strain genomes for metagenomic binning, comparative biology and taxonomic classification.</title>
        <authorList>
            <person name="Goeker M."/>
        </authorList>
    </citation>
    <scope>NUCLEOTIDE SEQUENCE [LARGE SCALE GENOMIC DNA]</scope>
    <source>
        <strain evidence="6 7">DSM 16791</strain>
    </source>
</reference>
<name>A0A317PQP6_9HYPH</name>
<dbReference type="SUPFAM" id="SSF56300">
    <property type="entry name" value="Metallo-dependent phosphatases"/>
    <property type="match status" value="1"/>
</dbReference>
<protein>
    <submittedName>
        <fullName evidence="6">Calcineurin-like phosphoesterase family protein</fullName>
    </submittedName>
</protein>
<gene>
    <name evidence="6" type="ORF">DFR52_102947</name>
</gene>
<dbReference type="Pfam" id="PF00149">
    <property type="entry name" value="Metallophos"/>
    <property type="match status" value="1"/>
</dbReference>
<sequence length="399" mass="45110">MPTCSILQIGDIHYPKYKDQADVDNKLDTGSMVLAGVGVNRIASVMKYIKNLAQSVHIDFAAFVGDFTDAGNELEFTNSLEYFSTAFKSMCIPAYGVPGNHDLEWPQILNQARDKFSAFRKIAASFSGSIELSFENYVSYQCPASGAGEMALYALNSCLGCSDIWKMSRIYQVDIESHLKSLDSQDLYSRFDAPYIDQDSITSVCQEIRSNPNVTPIILAHHNLLPQRMPRIAIFPEMLNAGYVRNELKQIGRPIVYLHGHIHDSLVESLLADDQDGQISIVAISAPLLRDGFNHVQLFTSEDNVPLGVQIDEYRFETVGITRPKRRKIRFYGADKREQLIDDKGREIISLVKSQARSRFSDLTDQFSVLQILELEFTGHLMIERTLEFNDKTWRVSCQ</sequence>
<evidence type="ECO:0000256" key="1">
    <source>
        <dbReference type="ARBA" id="ARBA00022723"/>
    </source>
</evidence>
<dbReference type="GO" id="GO:0016787">
    <property type="term" value="F:hydrolase activity"/>
    <property type="evidence" value="ECO:0007669"/>
    <property type="project" value="UniProtKB-KW"/>
</dbReference>
<comment type="similarity">
    <text evidence="4">Belongs to the cyclic nucleotide phosphodiesterase class-III family.</text>
</comment>
<keyword evidence="7" id="KW-1185">Reference proteome</keyword>
<dbReference type="PANTHER" id="PTHR42988:SF2">
    <property type="entry name" value="CYCLIC NUCLEOTIDE PHOSPHODIESTERASE CBUA0032-RELATED"/>
    <property type="match status" value="1"/>
</dbReference>
<dbReference type="Gene3D" id="3.60.21.10">
    <property type="match status" value="1"/>
</dbReference>
<evidence type="ECO:0000256" key="4">
    <source>
        <dbReference type="ARBA" id="ARBA00025742"/>
    </source>
</evidence>
<organism evidence="6 7">
    <name type="scientific">Hoeflea marina</name>
    <dbReference type="NCBI Taxonomy" id="274592"/>
    <lineage>
        <taxon>Bacteria</taxon>
        <taxon>Pseudomonadati</taxon>
        <taxon>Pseudomonadota</taxon>
        <taxon>Alphaproteobacteria</taxon>
        <taxon>Hyphomicrobiales</taxon>
        <taxon>Rhizobiaceae</taxon>
        <taxon>Hoeflea</taxon>
    </lineage>
</organism>
<dbReference type="Proteomes" id="UP000246352">
    <property type="component" value="Unassembled WGS sequence"/>
</dbReference>
<keyword evidence="2" id="KW-0378">Hydrolase</keyword>
<proteinExistence type="inferred from homology"/>
<evidence type="ECO:0000313" key="7">
    <source>
        <dbReference type="Proteomes" id="UP000246352"/>
    </source>
</evidence>
<evidence type="ECO:0000313" key="6">
    <source>
        <dbReference type="EMBL" id="PWW02278.1"/>
    </source>
</evidence>
<accession>A0A317PQP6</accession>
<keyword evidence="3" id="KW-0408">Iron</keyword>
<dbReference type="InterPro" id="IPR050884">
    <property type="entry name" value="CNP_phosphodiesterase-III"/>
</dbReference>
<evidence type="ECO:0000256" key="3">
    <source>
        <dbReference type="ARBA" id="ARBA00023004"/>
    </source>
</evidence>
<dbReference type="CDD" id="cd00838">
    <property type="entry name" value="MPP_superfamily"/>
    <property type="match status" value="1"/>
</dbReference>
<evidence type="ECO:0000259" key="5">
    <source>
        <dbReference type="Pfam" id="PF00149"/>
    </source>
</evidence>
<keyword evidence="1" id="KW-0479">Metal-binding</keyword>
<evidence type="ECO:0000256" key="2">
    <source>
        <dbReference type="ARBA" id="ARBA00022801"/>
    </source>
</evidence>
<feature type="domain" description="Calcineurin-like phosphoesterase" evidence="5">
    <location>
        <begin position="6"/>
        <end position="264"/>
    </location>
</feature>
<dbReference type="InterPro" id="IPR004843">
    <property type="entry name" value="Calcineurin-like_PHP"/>
</dbReference>